<reference evidence="4 5" key="1">
    <citation type="submission" date="2018-05" db="EMBL/GenBank/DDBJ databases">
        <title>Genome comparison of Eubacterium sp.</title>
        <authorList>
            <person name="Feng Y."/>
            <person name="Sanchez-Andrea I."/>
            <person name="Stams A.J.M."/>
            <person name="De Vos W.M."/>
        </authorList>
    </citation>
    <scope>NUCLEOTIDE SEQUENCE [LARGE SCALE GENOMIC DNA]</scope>
    <source>
        <strain evidence="4 5">YI</strain>
    </source>
</reference>
<dbReference type="Pfam" id="PF06253">
    <property type="entry name" value="MTTB"/>
    <property type="match status" value="1"/>
</dbReference>
<evidence type="ECO:0000256" key="2">
    <source>
        <dbReference type="ARBA" id="ARBA00022603"/>
    </source>
</evidence>
<dbReference type="InterPro" id="IPR010426">
    <property type="entry name" value="MTTB_MeTrfase"/>
</dbReference>
<dbReference type="AlphaFoldDB" id="A0A2A5TG93"/>
<keyword evidence="3" id="KW-0808">Transferase</keyword>
<evidence type="ECO:0000256" key="3">
    <source>
        <dbReference type="ARBA" id="ARBA00022679"/>
    </source>
</evidence>
<name>A0A2A5TG93_EUBML</name>
<dbReference type="Proteomes" id="UP000218387">
    <property type="component" value="Chromosome"/>
</dbReference>
<evidence type="ECO:0000256" key="1">
    <source>
        <dbReference type="ARBA" id="ARBA00007137"/>
    </source>
</evidence>
<accession>A0A2A5TG93</accession>
<dbReference type="EMBL" id="CP029487">
    <property type="protein sequence ID" value="QCT70641.1"/>
    <property type="molecule type" value="Genomic_DNA"/>
</dbReference>
<protein>
    <recommendedName>
        <fullName evidence="6">Trimethylamine methyltransferase</fullName>
    </recommendedName>
</protein>
<dbReference type="KEGG" id="emt:CPZ25_004640"/>
<organism evidence="4 5">
    <name type="scientific">Eubacterium maltosivorans</name>
    <dbReference type="NCBI Taxonomy" id="2041044"/>
    <lineage>
        <taxon>Bacteria</taxon>
        <taxon>Bacillati</taxon>
        <taxon>Bacillota</taxon>
        <taxon>Clostridia</taxon>
        <taxon>Eubacteriales</taxon>
        <taxon>Eubacteriaceae</taxon>
        <taxon>Eubacterium</taxon>
    </lineage>
</organism>
<evidence type="ECO:0000313" key="5">
    <source>
        <dbReference type="Proteomes" id="UP000218387"/>
    </source>
</evidence>
<keyword evidence="5" id="KW-1185">Reference proteome</keyword>
<gene>
    <name evidence="4" type="ORF">CPZ25_004640</name>
</gene>
<dbReference type="GO" id="GO:0015948">
    <property type="term" value="P:methanogenesis"/>
    <property type="evidence" value="ECO:0007669"/>
    <property type="project" value="InterPro"/>
</dbReference>
<evidence type="ECO:0000313" key="4">
    <source>
        <dbReference type="EMBL" id="QCT70641.1"/>
    </source>
</evidence>
<keyword evidence="2" id="KW-0489">Methyltransferase</keyword>
<proteinExistence type="inferred from homology"/>
<dbReference type="GO" id="GO:0008168">
    <property type="term" value="F:methyltransferase activity"/>
    <property type="evidence" value="ECO:0007669"/>
    <property type="project" value="UniProtKB-KW"/>
</dbReference>
<dbReference type="GO" id="GO:0032259">
    <property type="term" value="P:methylation"/>
    <property type="evidence" value="ECO:0007669"/>
    <property type="project" value="UniProtKB-KW"/>
</dbReference>
<dbReference type="InterPro" id="IPR038601">
    <property type="entry name" value="MttB-like_sf"/>
</dbReference>
<comment type="similarity">
    <text evidence="1">Belongs to the trimethylamine methyltransferase family.</text>
</comment>
<evidence type="ECO:0008006" key="6">
    <source>
        <dbReference type="Google" id="ProtNLM"/>
    </source>
</evidence>
<dbReference type="Gene3D" id="3.20.20.480">
    <property type="entry name" value="Trimethylamine methyltransferase-like"/>
    <property type="match status" value="1"/>
</dbReference>
<dbReference type="RefSeq" id="WP_096919696.1">
    <property type="nucleotide sequence ID" value="NZ_CP029487.1"/>
</dbReference>
<sequence>MCAEKNYFEQNGSLHEQSKAFLKKNGLPLEDKKLEDWLRKRGFTVEGGRIKFRDYEIEHALKLCPSVIQLKTDVSDLDLGGLKSYYGFTGISELFLKDNNAHTFHKEDGIDIFKLVDTSRIIDFSAYYPWFSSYRSQAEQLAFLLKHSNKSVVVLPGKCVNKTDLYESLQLIGDYFEQRNEYQLAVPVEVYDDSAVTWRQIECLECVAGFHQVILLSIHSTIKENELITEEALCVRINAVALGYCCIIQKLFSGQAVIFTLSNQISRGYNDKEAVSVMSKSILGLTAQVWRYYQVPFMMSNLPLNAQIPNVVAGIEAMARYREMFDDLQSDIMNFSLGGLDHEKVFCLEKYLIDEEIIEMLARLYRGIDCSEEASCYDAVKNAGPRGSYFNTRMLKIIKKEFYDSRYLNKESLGNWRSETEQDLIGYVRKAVQKRLNAYVPPEVTKEKRMLLDKYLRDEDRCITQFQDIKF</sequence>